<dbReference type="Proteomes" id="UP000299102">
    <property type="component" value="Unassembled WGS sequence"/>
</dbReference>
<keyword evidence="2" id="KW-1185">Reference proteome</keyword>
<dbReference type="AlphaFoldDB" id="A0A4C1V3C3"/>
<protein>
    <submittedName>
        <fullName evidence="1">Uncharacterized protein</fullName>
    </submittedName>
</protein>
<evidence type="ECO:0000313" key="2">
    <source>
        <dbReference type="Proteomes" id="UP000299102"/>
    </source>
</evidence>
<evidence type="ECO:0000313" key="1">
    <source>
        <dbReference type="EMBL" id="GBP33281.1"/>
    </source>
</evidence>
<reference evidence="1 2" key="1">
    <citation type="journal article" date="2019" name="Commun. Biol.">
        <title>The bagworm genome reveals a unique fibroin gene that provides high tensile strength.</title>
        <authorList>
            <person name="Kono N."/>
            <person name="Nakamura H."/>
            <person name="Ohtoshi R."/>
            <person name="Tomita M."/>
            <person name="Numata K."/>
            <person name="Arakawa K."/>
        </authorList>
    </citation>
    <scope>NUCLEOTIDE SEQUENCE [LARGE SCALE GENOMIC DNA]</scope>
</reference>
<sequence length="125" mass="14256">MQDDVERKETQSCRREEYFEFVIGSKGYPVDGHMDTRNPRGVSNALSVFYEGIGHIIEQVVRHWDFGKELDIRRRKERAAGALTRWTRRKSGSCHFTNCDASGEERQVTLAATADSLGLPDVVRP</sequence>
<accession>A0A4C1V3C3</accession>
<comment type="caution">
    <text evidence="1">The sequence shown here is derived from an EMBL/GenBank/DDBJ whole genome shotgun (WGS) entry which is preliminary data.</text>
</comment>
<proteinExistence type="predicted"/>
<name>A0A4C1V3C3_EUMVA</name>
<dbReference type="EMBL" id="BGZK01000272">
    <property type="protein sequence ID" value="GBP33281.1"/>
    <property type="molecule type" value="Genomic_DNA"/>
</dbReference>
<gene>
    <name evidence="1" type="ORF">EVAR_30869_1</name>
</gene>
<organism evidence="1 2">
    <name type="scientific">Eumeta variegata</name>
    <name type="common">Bagworm moth</name>
    <name type="synonym">Eumeta japonica</name>
    <dbReference type="NCBI Taxonomy" id="151549"/>
    <lineage>
        <taxon>Eukaryota</taxon>
        <taxon>Metazoa</taxon>
        <taxon>Ecdysozoa</taxon>
        <taxon>Arthropoda</taxon>
        <taxon>Hexapoda</taxon>
        <taxon>Insecta</taxon>
        <taxon>Pterygota</taxon>
        <taxon>Neoptera</taxon>
        <taxon>Endopterygota</taxon>
        <taxon>Lepidoptera</taxon>
        <taxon>Glossata</taxon>
        <taxon>Ditrysia</taxon>
        <taxon>Tineoidea</taxon>
        <taxon>Psychidae</taxon>
        <taxon>Oiketicinae</taxon>
        <taxon>Eumeta</taxon>
    </lineage>
</organism>